<keyword evidence="8" id="KW-1133">Transmembrane helix</keyword>
<protein>
    <recommendedName>
        <fullName evidence="1">non-specific serine/threonine protein kinase</fullName>
        <ecNumber evidence="1">2.7.11.1</ecNumber>
    </recommendedName>
</protein>
<dbReference type="SUPFAM" id="SSF56112">
    <property type="entry name" value="Protein kinase-like (PK-like)"/>
    <property type="match status" value="1"/>
</dbReference>
<gene>
    <name evidence="10" type="ORF">GCM10023191_079540</name>
</gene>
<dbReference type="RefSeq" id="WP_345472917.1">
    <property type="nucleotide sequence ID" value="NZ_BAABHF010000048.1"/>
</dbReference>
<keyword evidence="8" id="KW-0812">Transmembrane</keyword>
<sequence>MTPLVLNHRYRLDERLASGGMGEVWKATDELLGRPVAVKLLKEMYFSDESFRDRFRAEARFAASLQHSGIAQVYDYGEQDELAYLVMELVNGETLSRILSVEGRLSPDTTLDIIGQAARALHIAHSTGIIHRDIKPANLMVTGDGVVKITDFGIARGGGSATMTQTGQVMGTAQYVSPEQATGRRITPASDLYSLGVVAYECLAGMPPFAADTPIALALMHVREDPPPLPADVPPAVRGLVSAMLAKEPDDRPAGAHEVAEQAHRLRLSGGGALGADAGADTEFVAADDVHVPMQETASLAETRAVPGEASRRRRTNLLVAAIACAVILVATGVFAASALWKSSGHTKLVDGNRVAPADSPAPTGQFSSEPDTGVPSQRPEPSEPVPTDSYPFPSPSSSTSAPSTNPTPTPKPSKRTPTPPVTPSSPSSPDPTPSSSADGALGSEGRA</sequence>
<dbReference type="PANTHER" id="PTHR43289:SF6">
    <property type="entry name" value="SERINE_THREONINE-PROTEIN KINASE NEKL-3"/>
    <property type="match status" value="1"/>
</dbReference>
<keyword evidence="2" id="KW-0723">Serine/threonine-protein kinase</keyword>
<keyword evidence="4" id="KW-0547">Nucleotide-binding</keyword>
<keyword evidence="11" id="KW-1185">Reference proteome</keyword>
<dbReference type="Gene3D" id="3.30.200.20">
    <property type="entry name" value="Phosphorylase Kinase, domain 1"/>
    <property type="match status" value="1"/>
</dbReference>
<evidence type="ECO:0000256" key="4">
    <source>
        <dbReference type="ARBA" id="ARBA00022741"/>
    </source>
</evidence>
<feature type="compositionally biased region" description="Low complexity" evidence="7">
    <location>
        <begin position="387"/>
        <end position="405"/>
    </location>
</feature>
<keyword evidence="8" id="KW-0472">Membrane</keyword>
<dbReference type="PROSITE" id="PS50011">
    <property type="entry name" value="PROTEIN_KINASE_DOM"/>
    <property type="match status" value="1"/>
</dbReference>
<dbReference type="CDD" id="cd14014">
    <property type="entry name" value="STKc_PknB_like"/>
    <property type="match status" value="1"/>
</dbReference>
<evidence type="ECO:0000256" key="6">
    <source>
        <dbReference type="ARBA" id="ARBA00022840"/>
    </source>
</evidence>
<keyword evidence="5" id="KW-0418">Kinase</keyword>
<dbReference type="InterPro" id="IPR008271">
    <property type="entry name" value="Ser/Thr_kinase_AS"/>
</dbReference>
<reference evidence="11" key="1">
    <citation type="journal article" date="2019" name="Int. J. Syst. Evol. Microbiol.">
        <title>The Global Catalogue of Microorganisms (GCM) 10K type strain sequencing project: providing services to taxonomists for standard genome sequencing and annotation.</title>
        <authorList>
            <consortium name="The Broad Institute Genomics Platform"/>
            <consortium name="The Broad Institute Genome Sequencing Center for Infectious Disease"/>
            <person name="Wu L."/>
            <person name="Ma J."/>
        </authorList>
    </citation>
    <scope>NUCLEOTIDE SEQUENCE [LARGE SCALE GENOMIC DNA]</scope>
    <source>
        <strain evidence="11">JCM 17933</strain>
    </source>
</reference>
<accession>A0ABP8QY49</accession>
<keyword evidence="6" id="KW-0067">ATP-binding</keyword>
<evidence type="ECO:0000259" key="9">
    <source>
        <dbReference type="PROSITE" id="PS50011"/>
    </source>
</evidence>
<organism evidence="10 11">
    <name type="scientific">Actinoallomurus oryzae</name>
    <dbReference type="NCBI Taxonomy" id="502180"/>
    <lineage>
        <taxon>Bacteria</taxon>
        <taxon>Bacillati</taxon>
        <taxon>Actinomycetota</taxon>
        <taxon>Actinomycetes</taxon>
        <taxon>Streptosporangiales</taxon>
        <taxon>Thermomonosporaceae</taxon>
        <taxon>Actinoallomurus</taxon>
    </lineage>
</organism>
<dbReference type="SMART" id="SM00220">
    <property type="entry name" value="S_TKc"/>
    <property type="match status" value="1"/>
</dbReference>
<evidence type="ECO:0000256" key="8">
    <source>
        <dbReference type="SAM" id="Phobius"/>
    </source>
</evidence>
<dbReference type="Gene3D" id="1.10.510.10">
    <property type="entry name" value="Transferase(Phosphotransferase) domain 1"/>
    <property type="match status" value="1"/>
</dbReference>
<feature type="transmembrane region" description="Helical" evidence="8">
    <location>
        <begin position="318"/>
        <end position="341"/>
    </location>
</feature>
<dbReference type="Proteomes" id="UP001500503">
    <property type="component" value="Unassembled WGS sequence"/>
</dbReference>
<dbReference type="Pfam" id="PF00069">
    <property type="entry name" value="Pkinase"/>
    <property type="match status" value="1"/>
</dbReference>
<comment type="caution">
    <text evidence="10">The sequence shown here is derived from an EMBL/GenBank/DDBJ whole genome shotgun (WGS) entry which is preliminary data.</text>
</comment>
<evidence type="ECO:0000256" key="5">
    <source>
        <dbReference type="ARBA" id="ARBA00022777"/>
    </source>
</evidence>
<dbReference type="EMBL" id="BAABHF010000048">
    <property type="protein sequence ID" value="GAA4513045.1"/>
    <property type="molecule type" value="Genomic_DNA"/>
</dbReference>
<feature type="region of interest" description="Disordered" evidence="7">
    <location>
        <begin position="349"/>
        <end position="448"/>
    </location>
</feature>
<evidence type="ECO:0000256" key="7">
    <source>
        <dbReference type="SAM" id="MobiDB-lite"/>
    </source>
</evidence>
<evidence type="ECO:0000256" key="2">
    <source>
        <dbReference type="ARBA" id="ARBA00022527"/>
    </source>
</evidence>
<evidence type="ECO:0000313" key="10">
    <source>
        <dbReference type="EMBL" id="GAA4513045.1"/>
    </source>
</evidence>
<feature type="domain" description="Protein kinase" evidence="9">
    <location>
        <begin position="10"/>
        <end position="267"/>
    </location>
</feature>
<dbReference type="PANTHER" id="PTHR43289">
    <property type="entry name" value="MITOGEN-ACTIVATED PROTEIN KINASE KINASE KINASE 20-RELATED"/>
    <property type="match status" value="1"/>
</dbReference>
<keyword evidence="3" id="KW-0808">Transferase</keyword>
<evidence type="ECO:0000256" key="3">
    <source>
        <dbReference type="ARBA" id="ARBA00022679"/>
    </source>
</evidence>
<dbReference type="PROSITE" id="PS00108">
    <property type="entry name" value="PROTEIN_KINASE_ST"/>
    <property type="match status" value="1"/>
</dbReference>
<dbReference type="InterPro" id="IPR000719">
    <property type="entry name" value="Prot_kinase_dom"/>
</dbReference>
<evidence type="ECO:0000313" key="11">
    <source>
        <dbReference type="Proteomes" id="UP001500503"/>
    </source>
</evidence>
<evidence type="ECO:0000256" key="1">
    <source>
        <dbReference type="ARBA" id="ARBA00012513"/>
    </source>
</evidence>
<dbReference type="InterPro" id="IPR011009">
    <property type="entry name" value="Kinase-like_dom_sf"/>
</dbReference>
<dbReference type="EC" id="2.7.11.1" evidence="1"/>
<name>A0ABP8QY49_9ACTN</name>
<feature type="compositionally biased region" description="Pro residues" evidence="7">
    <location>
        <begin position="406"/>
        <end position="433"/>
    </location>
</feature>
<proteinExistence type="predicted"/>